<comment type="caution">
    <text evidence="2">The sequence shown here is derived from an EMBL/GenBank/DDBJ whole genome shotgun (WGS) entry which is preliminary data.</text>
</comment>
<accession>A0ABS5TST5</accession>
<dbReference type="RefSeq" id="WP_214160405.1">
    <property type="nucleotide sequence ID" value="NZ_JAHBAY010000021.1"/>
</dbReference>
<gene>
    <name evidence="2" type="ORF">KIH74_33275</name>
</gene>
<evidence type="ECO:0000313" key="2">
    <source>
        <dbReference type="EMBL" id="MBT0773864.1"/>
    </source>
</evidence>
<dbReference type="EMBL" id="JAHBAY010000021">
    <property type="protein sequence ID" value="MBT0773864.1"/>
    <property type="molecule type" value="Genomic_DNA"/>
</dbReference>
<evidence type="ECO:0000256" key="1">
    <source>
        <dbReference type="SAM" id="MobiDB-lite"/>
    </source>
</evidence>
<dbReference type="Proteomes" id="UP001197247">
    <property type="component" value="Unassembled WGS sequence"/>
</dbReference>
<proteinExistence type="predicted"/>
<name>A0ABS5TST5_9ACTN</name>
<evidence type="ECO:0000313" key="3">
    <source>
        <dbReference type="Proteomes" id="UP001197247"/>
    </source>
</evidence>
<keyword evidence="3" id="KW-1185">Reference proteome</keyword>
<protein>
    <submittedName>
        <fullName evidence="2">Uncharacterized protein</fullName>
    </submittedName>
</protein>
<sequence length="73" mass="8237">MSWVTSVDKKSKKSGSITKEQRSKKASTNLGKIKVLKRSGKHNYCVDWMLQTVVTSLPNLPRSTTQGKSCFYK</sequence>
<feature type="region of interest" description="Disordered" evidence="1">
    <location>
        <begin position="1"/>
        <end position="29"/>
    </location>
</feature>
<reference evidence="2 3" key="1">
    <citation type="submission" date="2021-05" db="EMBL/GenBank/DDBJ databases">
        <title>Kineosporia and Streptomyces sp. nov. two new marine actinobacteria isolated from Coral.</title>
        <authorList>
            <person name="Buangrab K."/>
            <person name="Sutthacheep M."/>
            <person name="Yeemin T."/>
            <person name="Harunari E."/>
            <person name="Igarashi Y."/>
            <person name="Kanchanasin P."/>
            <person name="Tanasupawat S."/>
            <person name="Phongsopitanun W."/>
        </authorList>
    </citation>
    <scope>NUCLEOTIDE SEQUENCE [LARGE SCALE GENOMIC DNA]</scope>
    <source>
        <strain evidence="2 3">J2-2</strain>
    </source>
</reference>
<organism evidence="2 3">
    <name type="scientific">Kineosporia corallincola</name>
    <dbReference type="NCBI Taxonomy" id="2835133"/>
    <lineage>
        <taxon>Bacteria</taxon>
        <taxon>Bacillati</taxon>
        <taxon>Actinomycetota</taxon>
        <taxon>Actinomycetes</taxon>
        <taxon>Kineosporiales</taxon>
        <taxon>Kineosporiaceae</taxon>
        <taxon>Kineosporia</taxon>
    </lineage>
</organism>